<dbReference type="EC" id="2.4.1.-" evidence="8"/>
<comment type="caution">
    <text evidence="9">The sequence shown here is derived from an EMBL/GenBank/DDBJ whole genome shotgun (WGS) entry which is preliminary data.</text>
</comment>
<reference evidence="9" key="1">
    <citation type="submission" date="2023-03" db="EMBL/GenBank/DDBJ databases">
        <authorList>
            <person name="Steffen K."/>
            <person name="Cardenas P."/>
        </authorList>
    </citation>
    <scope>NUCLEOTIDE SEQUENCE</scope>
</reference>
<organism evidence="9 10">
    <name type="scientific">Geodia barretti</name>
    <name type="common">Barrett's horny sponge</name>
    <dbReference type="NCBI Taxonomy" id="519541"/>
    <lineage>
        <taxon>Eukaryota</taxon>
        <taxon>Metazoa</taxon>
        <taxon>Porifera</taxon>
        <taxon>Demospongiae</taxon>
        <taxon>Heteroscleromorpha</taxon>
        <taxon>Tetractinellida</taxon>
        <taxon>Astrophorina</taxon>
        <taxon>Geodiidae</taxon>
        <taxon>Geodia</taxon>
    </lineage>
</organism>
<evidence type="ECO:0000256" key="2">
    <source>
        <dbReference type="ARBA" id="ARBA00007647"/>
    </source>
</evidence>
<evidence type="ECO:0000256" key="8">
    <source>
        <dbReference type="RuleBase" id="RU366017"/>
    </source>
</evidence>
<feature type="transmembrane region" description="Helical" evidence="8">
    <location>
        <begin position="20"/>
        <end position="39"/>
    </location>
</feature>
<evidence type="ECO:0000256" key="7">
    <source>
        <dbReference type="ARBA" id="ARBA00023136"/>
    </source>
</evidence>
<name>A0AA35WA86_GEOBA</name>
<accession>A0AA35WA86</accession>
<dbReference type="GO" id="GO:0016757">
    <property type="term" value="F:glycosyltransferase activity"/>
    <property type="evidence" value="ECO:0007669"/>
    <property type="project" value="UniProtKB-UniRule"/>
</dbReference>
<evidence type="ECO:0000256" key="6">
    <source>
        <dbReference type="ARBA" id="ARBA00022989"/>
    </source>
</evidence>
<dbReference type="Proteomes" id="UP001174909">
    <property type="component" value="Unassembled WGS sequence"/>
</dbReference>
<keyword evidence="7 8" id="KW-0472">Membrane</keyword>
<dbReference type="PROSITE" id="PS51257">
    <property type="entry name" value="PROKAR_LIPOPROTEIN"/>
    <property type="match status" value="1"/>
</dbReference>
<dbReference type="AlphaFoldDB" id="A0AA35WA86"/>
<keyword evidence="6 8" id="KW-1133">Transmembrane helix</keyword>
<dbReference type="PANTHER" id="PTHR21461:SF69">
    <property type="entry name" value="GLYCOSYLTRANSFERASE FAMILY 92 PROTEIN"/>
    <property type="match status" value="1"/>
</dbReference>
<dbReference type="Pfam" id="PF01697">
    <property type="entry name" value="Glyco_transf_92"/>
    <property type="match status" value="1"/>
</dbReference>
<keyword evidence="4 8" id="KW-0808">Transferase</keyword>
<keyword evidence="3 8" id="KW-0328">Glycosyltransferase</keyword>
<comment type="subcellular location">
    <subcellularLocation>
        <location evidence="1">Membrane</location>
        <topology evidence="1">Single-pass membrane protein</topology>
    </subcellularLocation>
</comment>
<sequence length="425" mass="48849">MTRVMARAVSQRPFPRGRRVLILASVCVLGLVSCGLYYLQCHGRGCGPVSWDDVTGYDTRTVLPLLSKDVVVRSVYFDDRPRSGHVNASVFMVEARREIVDQGLIVGCQVGRGVAEFFQVRRLALIEVYVHWKHDYVNHDLVMVDCFDLPRARNGSRAFIFVKKANRGGHKGHKVYSVESERPLFFPAPRISRGNDIKLLVCVATARYTSYNRRLTVYSMIYHWLKYQRTIGVDHVHFIAHPSFVERGTLQNDVVRQDIQDGFLSVEFWEPWLNSTDNYHGHSQMLAYEDCVYKHRGTYDYIMMCDTDDFFMPRVPGQPRFQYYIRNWCHYGACRFHWIERYPDCGLDSDNVSPDGNITKMLRSATQQRLSDNKSLYKSSVVLDVGIHMPMESISGYSVIHVPSNVAYFAHVRHDHNPGIGGATC</sequence>
<evidence type="ECO:0000256" key="3">
    <source>
        <dbReference type="ARBA" id="ARBA00022676"/>
    </source>
</evidence>
<evidence type="ECO:0000256" key="5">
    <source>
        <dbReference type="ARBA" id="ARBA00022692"/>
    </source>
</evidence>
<evidence type="ECO:0000313" key="9">
    <source>
        <dbReference type="EMBL" id="CAI8005832.1"/>
    </source>
</evidence>
<gene>
    <name evidence="9" type="ORF">GBAR_LOCUS4430</name>
</gene>
<dbReference type="EMBL" id="CASHTH010000637">
    <property type="protein sequence ID" value="CAI8005832.1"/>
    <property type="molecule type" value="Genomic_DNA"/>
</dbReference>
<dbReference type="PANTHER" id="PTHR21461">
    <property type="entry name" value="GLYCOSYLTRANSFERASE FAMILY 92 PROTEIN"/>
    <property type="match status" value="1"/>
</dbReference>
<proteinExistence type="inferred from homology"/>
<dbReference type="GO" id="GO:0016020">
    <property type="term" value="C:membrane"/>
    <property type="evidence" value="ECO:0007669"/>
    <property type="project" value="UniProtKB-SubCell"/>
</dbReference>
<evidence type="ECO:0000256" key="1">
    <source>
        <dbReference type="ARBA" id="ARBA00004167"/>
    </source>
</evidence>
<dbReference type="GO" id="GO:0005737">
    <property type="term" value="C:cytoplasm"/>
    <property type="evidence" value="ECO:0007669"/>
    <property type="project" value="TreeGrafter"/>
</dbReference>
<keyword evidence="10" id="KW-1185">Reference proteome</keyword>
<comment type="similarity">
    <text evidence="2 8">Belongs to the glycosyltransferase 92 family.</text>
</comment>
<protein>
    <recommendedName>
        <fullName evidence="8">Glycosyltransferase family 92 protein</fullName>
        <ecNumber evidence="8">2.4.1.-</ecNumber>
    </recommendedName>
</protein>
<evidence type="ECO:0000256" key="4">
    <source>
        <dbReference type="ARBA" id="ARBA00022679"/>
    </source>
</evidence>
<keyword evidence="5 8" id="KW-0812">Transmembrane</keyword>
<evidence type="ECO:0000313" key="10">
    <source>
        <dbReference type="Proteomes" id="UP001174909"/>
    </source>
</evidence>
<dbReference type="InterPro" id="IPR008166">
    <property type="entry name" value="Glyco_transf_92"/>
</dbReference>